<reference evidence="1" key="1">
    <citation type="submission" date="2014-11" db="EMBL/GenBank/DDBJ databases">
        <authorList>
            <person name="Amaro Gonzalez C."/>
        </authorList>
    </citation>
    <scope>NUCLEOTIDE SEQUENCE</scope>
</reference>
<reference evidence="1" key="2">
    <citation type="journal article" date="2015" name="Fish Shellfish Immunol.">
        <title>Early steps in the European eel (Anguilla anguilla)-Vibrio vulnificus interaction in the gills: Role of the RtxA13 toxin.</title>
        <authorList>
            <person name="Callol A."/>
            <person name="Pajuelo D."/>
            <person name="Ebbesson L."/>
            <person name="Teles M."/>
            <person name="MacKenzie S."/>
            <person name="Amaro C."/>
        </authorList>
    </citation>
    <scope>NUCLEOTIDE SEQUENCE</scope>
</reference>
<protein>
    <submittedName>
        <fullName evidence="1">Uncharacterized protein</fullName>
    </submittedName>
</protein>
<evidence type="ECO:0000313" key="1">
    <source>
        <dbReference type="EMBL" id="JAH46996.1"/>
    </source>
</evidence>
<dbReference type="EMBL" id="GBXM01061581">
    <property type="protein sequence ID" value="JAH46996.1"/>
    <property type="molecule type" value="Transcribed_RNA"/>
</dbReference>
<name>A0A0E9T0A8_ANGAN</name>
<accession>A0A0E9T0A8</accession>
<proteinExistence type="predicted"/>
<dbReference type="AlphaFoldDB" id="A0A0E9T0A8"/>
<organism evidence="1">
    <name type="scientific">Anguilla anguilla</name>
    <name type="common">European freshwater eel</name>
    <name type="synonym">Muraena anguilla</name>
    <dbReference type="NCBI Taxonomy" id="7936"/>
    <lineage>
        <taxon>Eukaryota</taxon>
        <taxon>Metazoa</taxon>
        <taxon>Chordata</taxon>
        <taxon>Craniata</taxon>
        <taxon>Vertebrata</taxon>
        <taxon>Euteleostomi</taxon>
        <taxon>Actinopterygii</taxon>
        <taxon>Neopterygii</taxon>
        <taxon>Teleostei</taxon>
        <taxon>Anguilliformes</taxon>
        <taxon>Anguillidae</taxon>
        <taxon>Anguilla</taxon>
    </lineage>
</organism>
<sequence length="32" mass="3533">MFQFCPVPIIGESHCSASLGKSMPRCWKGGYD</sequence>